<dbReference type="NCBIfam" id="NF006548">
    <property type="entry name" value="PRK09041.1"/>
    <property type="match status" value="1"/>
</dbReference>
<keyword evidence="6" id="KW-0472">Membrane</keyword>
<evidence type="ECO:0000313" key="9">
    <source>
        <dbReference type="EMBL" id="VAW88975.1"/>
    </source>
</evidence>
<name>A0A3B0Z693_9ZZZZ</name>
<dbReference type="CDD" id="cd07185">
    <property type="entry name" value="OmpA_C-like"/>
    <property type="match status" value="1"/>
</dbReference>
<evidence type="ECO:0000256" key="6">
    <source>
        <dbReference type="ARBA" id="ARBA00023136"/>
    </source>
</evidence>
<dbReference type="AlphaFoldDB" id="A0A3B0Z693"/>
<dbReference type="EMBL" id="UOFP01000245">
    <property type="protein sequence ID" value="VAW88975.1"/>
    <property type="molecule type" value="Genomic_DNA"/>
</dbReference>
<evidence type="ECO:0000256" key="2">
    <source>
        <dbReference type="ARBA" id="ARBA00008914"/>
    </source>
</evidence>
<evidence type="ECO:0000256" key="4">
    <source>
        <dbReference type="ARBA" id="ARBA00022692"/>
    </source>
</evidence>
<feature type="domain" description="OmpA-like" evidence="8">
    <location>
        <begin position="162"/>
        <end position="281"/>
    </location>
</feature>
<dbReference type="InterPro" id="IPR006665">
    <property type="entry name" value="OmpA-like"/>
</dbReference>
<evidence type="ECO:0000259" key="8">
    <source>
        <dbReference type="PROSITE" id="PS51123"/>
    </source>
</evidence>
<comment type="similarity">
    <text evidence="2">Belongs to the MotB family.</text>
</comment>
<evidence type="ECO:0000256" key="1">
    <source>
        <dbReference type="ARBA" id="ARBA00004162"/>
    </source>
</evidence>
<accession>A0A3B0Z693</accession>
<proteinExistence type="inferred from homology"/>
<evidence type="ECO:0000256" key="7">
    <source>
        <dbReference type="SAM" id="MobiDB-lite"/>
    </source>
</evidence>
<dbReference type="InterPro" id="IPR050330">
    <property type="entry name" value="Bact_OuterMem_StrucFunc"/>
</dbReference>
<dbReference type="Pfam" id="PF13677">
    <property type="entry name" value="MotB_plug"/>
    <property type="match status" value="1"/>
</dbReference>
<reference evidence="9" key="1">
    <citation type="submission" date="2018-06" db="EMBL/GenBank/DDBJ databases">
        <authorList>
            <person name="Zhirakovskaya E."/>
        </authorList>
    </citation>
    <scope>NUCLEOTIDE SEQUENCE</scope>
</reference>
<sequence>MLDKNQPIIVKKIKKSGGGHSGGAWKIAYADFVTAMMAFFLLMWLLAVTDEEQQRAISNYFQNPTAVTGGDKGANSAIINMGSAVRMDPGAFGLRQEASPAREQATANSAVPTDSDVEKRMEEIEQRALVDLKEQIEHAIEQNENLSPYREQMLMEMTNDGLRISVMDKQNRPMFDVGSADLKWYMSSILREIAKLVNSVPNKISIAGHTDARRYYSDSGYSNWELSADRANASRRQLMSGGMRSDKIVRVVGLASMALHDKKDPNSPANRRITLTVLKKKAEEAISKESEAIHYTEAPDYLNIPSIDASMVELPTTPASATTPPPHE</sequence>
<dbReference type="SUPFAM" id="SSF103088">
    <property type="entry name" value="OmpA-like"/>
    <property type="match status" value="1"/>
</dbReference>
<keyword evidence="4" id="KW-0812">Transmembrane</keyword>
<dbReference type="Pfam" id="PF00691">
    <property type="entry name" value="OmpA"/>
    <property type="match status" value="1"/>
</dbReference>
<dbReference type="Gene3D" id="3.30.1330.60">
    <property type="entry name" value="OmpA-like domain"/>
    <property type="match status" value="1"/>
</dbReference>
<keyword evidence="9" id="KW-0969">Cilium</keyword>
<keyword evidence="9" id="KW-0966">Cell projection</keyword>
<dbReference type="PROSITE" id="PS51123">
    <property type="entry name" value="OMPA_2"/>
    <property type="match status" value="1"/>
</dbReference>
<dbReference type="PANTHER" id="PTHR30329:SF21">
    <property type="entry name" value="LIPOPROTEIN YIAD-RELATED"/>
    <property type="match status" value="1"/>
</dbReference>
<evidence type="ECO:0000256" key="3">
    <source>
        <dbReference type="ARBA" id="ARBA00022475"/>
    </source>
</evidence>
<gene>
    <name evidence="9" type="ORF">MNBD_GAMMA18-2174</name>
</gene>
<dbReference type="PANTHER" id="PTHR30329">
    <property type="entry name" value="STATOR ELEMENT OF FLAGELLAR MOTOR COMPLEX"/>
    <property type="match status" value="1"/>
</dbReference>
<dbReference type="InterPro" id="IPR036737">
    <property type="entry name" value="OmpA-like_sf"/>
</dbReference>
<keyword evidence="5" id="KW-1133">Transmembrane helix</keyword>
<keyword evidence="9" id="KW-0282">Flagellum</keyword>
<keyword evidence="3" id="KW-1003">Cell membrane</keyword>
<organism evidence="9">
    <name type="scientific">hydrothermal vent metagenome</name>
    <dbReference type="NCBI Taxonomy" id="652676"/>
    <lineage>
        <taxon>unclassified sequences</taxon>
        <taxon>metagenomes</taxon>
        <taxon>ecological metagenomes</taxon>
    </lineage>
</organism>
<dbReference type="InterPro" id="IPR025713">
    <property type="entry name" value="MotB-like_N_dom"/>
</dbReference>
<feature type="region of interest" description="Disordered" evidence="7">
    <location>
        <begin position="96"/>
        <end position="117"/>
    </location>
</feature>
<dbReference type="GO" id="GO:0005886">
    <property type="term" value="C:plasma membrane"/>
    <property type="evidence" value="ECO:0007669"/>
    <property type="project" value="UniProtKB-SubCell"/>
</dbReference>
<protein>
    <submittedName>
        <fullName evidence="9">Flagellar motor rotation protein MotB</fullName>
    </submittedName>
</protein>
<evidence type="ECO:0000256" key="5">
    <source>
        <dbReference type="ARBA" id="ARBA00022989"/>
    </source>
</evidence>
<comment type="subcellular location">
    <subcellularLocation>
        <location evidence="1">Cell membrane</location>
        <topology evidence="1">Single-pass membrane protein</topology>
    </subcellularLocation>
</comment>